<dbReference type="GO" id="GO:0005524">
    <property type="term" value="F:ATP binding"/>
    <property type="evidence" value="ECO:0007669"/>
    <property type="project" value="UniProtKB-KW"/>
</dbReference>
<feature type="region of interest" description="Disordered" evidence="13">
    <location>
        <begin position="342"/>
        <end position="371"/>
    </location>
</feature>
<feature type="transmembrane region" description="Helical" evidence="14">
    <location>
        <begin position="303"/>
        <end position="324"/>
    </location>
</feature>
<evidence type="ECO:0000256" key="1">
    <source>
        <dbReference type="ARBA" id="ARBA00004123"/>
    </source>
</evidence>
<evidence type="ECO:0000256" key="6">
    <source>
        <dbReference type="ARBA" id="ARBA00022801"/>
    </source>
</evidence>
<dbReference type="FunFam" id="3.40.50.10810:FF:000009">
    <property type="entry name" value="B-TFIID TATA-box-binding protein-associated factor 1"/>
    <property type="match status" value="1"/>
</dbReference>
<keyword evidence="12" id="KW-0539">Nucleus</keyword>
<keyword evidence="15" id="KW-0732">Signal</keyword>
<feature type="transmembrane region" description="Helical" evidence="14">
    <location>
        <begin position="385"/>
        <end position="408"/>
    </location>
</feature>
<dbReference type="CDD" id="cd18793">
    <property type="entry name" value="SF2_C_SNF"/>
    <property type="match status" value="1"/>
</dbReference>
<dbReference type="InterPro" id="IPR044078">
    <property type="entry name" value="Mot1_ATP-bd"/>
</dbReference>
<evidence type="ECO:0000259" key="17">
    <source>
        <dbReference type="PROSITE" id="PS51192"/>
    </source>
</evidence>
<dbReference type="InterPro" id="IPR027417">
    <property type="entry name" value="P-loop_NTPase"/>
</dbReference>
<proteinExistence type="predicted"/>
<dbReference type="Pfam" id="PF13664">
    <property type="entry name" value="DUF4149"/>
    <property type="match status" value="1"/>
</dbReference>
<evidence type="ECO:0000313" key="19">
    <source>
        <dbReference type="Proteomes" id="UP001497480"/>
    </source>
</evidence>
<evidence type="ECO:0000256" key="10">
    <source>
        <dbReference type="ARBA" id="ARBA00023125"/>
    </source>
</evidence>
<accession>A0AAV1Y628</accession>
<keyword evidence="8" id="KW-0067">ATP-binding</keyword>
<feature type="signal peptide" evidence="15">
    <location>
        <begin position="1"/>
        <end position="23"/>
    </location>
</feature>
<keyword evidence="6" id="KW-0378">Hydrolase</keyword>
<dbReference type="GO" id="GO:0016747">
    <property type="term" value="F:acyltransferase activity, transferring groups other than amino-acyl groups"/>
    <property type="evidence" value="ECO:0007669"/>
    <property type="project" value="InterPro"/>
</dbReference>
<evidence type="ECO:0000256" key="9">
    <source>
        <dbReference type="ARBA" id="ARBA00022989"/>
    </source>
</evidence>
<evidence type="ECO:0000256" key="7">
    <source>
        <dbReference type="ARBA" id="ARBA00022806"/>
    </source>
</evidence>
<dbReference type="Pfam" id="PF12054">
    <property type="entry name" value="DUF3535"/>
    <property type="match status" value="1"/>
</dbReference>
<dbReference type="GO" id="GO:0016887">
    <property type="term" value="F:ATP hydrolysis activity"/>
    <property type="evidence" value="ECO:0007669"/>
    <property type="project" value="InterPro"/>
</dbReference>
<dbReference type="PANTHER" id="PTHR36498">
    <property type="entry name" value="TATA-BINDING PROTEIN-ASSOCIATED FACTOR 172"/>
    <property type="match status" value="1"/>
</dbReference>
<keyword evidence="7" id="KW-0347">Helicase</keyword>
<dbReference type="Pfam" id="PF00583">
    <property type="entry name" value="Acetyltransf_1"/>
    <property type="match status" value="1"/>
</dbReference>
<feature type="domain" description="N-acetyltransferase" evidence="16">
    <location>
        <begin position="533"/>
        <end position="667"/>
    </location>
</feature>
<evidence type="ECO:0000256" key="13">
    <source>
        <dbReference type="SAM" id="MobiDB-lite"/>
    </source>
</evidence>
<evidence type="ECO:0000256" key="4">
    <source>
        <dbReference type="ARBA" id="ARBA00022737"/>
    </source>
</evidence>
<dbReference type="CDD" id="cd04301">
    <property type="entry name" value="NAT_SF"/>
    <property type="match status" value="1"/>
</dbReference>
<feature type="transmembrane region" description="Helical" evidence="14">
    <location>
        <begin position="272"/>
        <end position="291"/>
    </location>
</feature>
<keyword evidence="10" id="KW-0238">DNA-binding</keyword>
<dbReference type="GO" id="GO:0003677">
    <property type="term" value="F:DNA binding"/>
    <property type="evidence" value="ECO:0007669"/>
    <property type="project" value="UniProtKB-KW"/>
</dbReference>
<dbReference type="InterPro" id="IPR000182">
    <property type="entry name" value="GNAT_dom"/>
</dbReference>
<dbReference type="GO" id="GO:0016020">
    <property type="term" value="C:membrane"/>
    <property type="evidence" value="ECO:0007669"/>
    <property type="project" value="UniProtKB-SubCell"/>
</dbReference>
<dbReference type="Gene3D" id="3.40.630.30">
    <property type="match status" value="1"/>
</dbReference>
<feature type="chain" id="PRO_5043796856" evidence="15">
    <location>
        <begin position="24"/>
        <end position="2533"/>
    </location>
</feature>
<dbReference type="SUPFAM" id="SSF55729">
    <property type="entry name" value="Acyl-CoA N-acyltransferases (Nat)"/>
    <property type="match status" value="1"/>
</dbReference>
<evidence type="ECO:0000256" key="3">
    <source>
        <dbReference type="ARBA" id="ARBA00022692"/>
    </source>
</evidence>
<dbReference type="Pfam" id="PF00176">
    <property type="entry name" value="SNF2-rel_dom"/>
    <property type="match status" value="1"/>
</dbReference>
<keyword evidence="9 14" id="KW-1133">Transmembrane helix</keyword>
<dbReference type="PANTHER" id="PTHR36498:SF1">
    <property type="entry name" value="TATA-BINDING PROTEIN-ASSOCIATED FACTOR 172"/>
    <property type="match status" value="1"/>
</dbReference>
<reference evidence="18 19" key="1">
    <citation type="submission" date="2024-03" db="EMBL/GenBank/DDBJ databases">
        <authorList>
            <person name="Martinez-Hernandez J."/>
        </authorList>
    </citation>
    <scope>NUCLEOTIDE SEQUENCE [LARGE SCALE GENOMIC DNA]</scope>
</reference>
<dbReference type="FunFam" id="1.25.10.10:FF:000502">
    <property type="entry name" value="TATA-binding protein-associated factor BTAF1"/>
    <property type="match status" value="1"/>
</dbReference>
<dbReference type="InterPro" id="IPR025423">
    <property type="entry name" value="TMEM205-like"/>
</dbReference>
<evidence type="ECO:0000256" key="12">
    <source>
        <dbReference type="ARBA" id="ARBA00023242"/>
    </source>
</evidence>
<dbReference type="EMBL" id="CAXHTB010000021">
    <property type="protein sequence ID" value="CAL0329452.1"/>
    <property type="molecule type" value="Genomic_DNA"/>
</dbReference>
<dbReference type="PROSITE" id="PS51186">
    <property type="entry name" value="GNAT"/>
    <property type="match status" value="1"/>
</dbReference>
<dbReference type="Gene3D" id="3.40.50.10810">
    <property type="entry name" value="Tandem AAA-ATPase domain"/>
    <property type="match status" value="1"/>
</dbReference>
<feature type="transmembrane region" description="Helical" evidence="14">
    <location>
        <begin position="232"/>
        <end position="252"/>
    </location>
</feature>
<evidence type="ECO:0000256" key="15">
    <source>
        <dbReference type="SAM" id="SignalP"/>
    </source>
</evidence>
<evidence type="ECO:0000256" key="14">
    <source>
        <dbReference type="SAM" id="Phobius"/>
    </source>
</evidence>
<evidence type="ECO:0000256" key="11">
    <source>
        <dbReference type="ARBA" id="ARBA00023136"/>
    </source>
</evidence>
<evidence type="ECO:0000259" key="16">
    <source>
        <dbReference type="PROSITE" id="PS51186"/>
    </source>
</evidence>
<dbReference type="InterPro" id="IPR014001">
    <property type="entry name" value="Helicase_ATP-bd"/>
</dbReference>
<dbReference type="InterPro" id="IPR044972">
    <property type="entry name" value="Mot1"/>
</dbReference>
<keyword evidence="4" id="KW-0677">Repeat</keyword>
<protein>
    <submittedName>
        <fullName evidence="18">Uncharacterized protein</fullName>
    </submittedName>
</protein>
<dbReference type="GO" id="GO:0005634">
    <property type="term" value="C:nucleus"/>
    <property type="evidence" value="ECO:0007669"/>
    <property type="project" value="UniProtKB-SubCell"/>
</dbReference>
<keyword evidence="5" id="KW-0547">Nucleotide-binding</keyword>
<evidence type="ECO:0000256" key="5">
    <source>
        <dbReference type="ARBA" id="ARBA00022741"/>
    </source>
</evidence>
<comment type="subcellular location">
    <subcellularLocation>
        <location evidence="2">Membrane</location>
    </subcellularLocation>
    <subcellularLocation>
        <location evidence="1">Nucleus</location>
    </subcellularLocation>
</comment>
<dbReference type="SUPFAM" id="SSF48371">
    <property type="entry name" value="ARM repeat"/>
    <property type="match status" value="2"/>
</dbReference>
<dbReference type="SUPFAM" id="SSF52540">
    <property type="entry name" value="P-loop containing nucleoside triphosphate hydrolases"/>
    <property type="match status" value="2"/>
</dbReference>
<evidence type="ECO:0000313" key="18">
    <source>
        <dbReference type="EMBL" id="CAL0329452.1"/>
    </source>
</evidence>
<dbReference type="Gene3D" id="3.40.50.300">
    <property type="entry name" value="P-loop containing nucleotide triphosphate hydrolases"/>
    <property type="match status" value="1"/>
</dbReference>
<dbReference type="Proteomes" id="UP001497480">
    <property type="component" value="Unassembled WGS sequence"/>
</dbReference>
<organism evidence="18 19">
    <name type="scientific">Lupinus luteus</name>
    <name type="common">European yellow lupine</name>
    <dbReference type="NCBI Taxonomy" id="3873"/>
    <lineage>
        <taxon>Eukaryota</taxon>
        <taxon>Viridiplantae</taxon>
        <taxon>Streptophyta</taxon>
        <taxon>Embryophyta</taxon>
        <taxon>Tracheophyta</taxon>
        <taxon>Spermatophyta</taxon>
        <taxon>Magnoliopsida</taxon>
        <taxon>eudicotyledons</taxon>
        <taxon>Gunneridae</taxon>
        <taxon>Pentapetalae</taxon>
        <taxon>rosids</taxon>
        <taxon>fabids</taxon>
        <taxon>Fabales</taxon>
        <taxon>Fabaceae</taxon>
        <taxon>Papilionoideae</taxon>
        <taxon>50 kb inversion clade</taxon>
        <taxon>genistoids sensu lato</taxon>
        <taxon>core genistoids</taxon>
        <taxon>Genisteae</taxon>
        <taxon>Lupinus</taxon>
    </lineage>
</organism>
<feature type="domain" description="Helicase ATP-binding" evidence="17">
    <location>
        <begin position="2088"/>
        <end position="2258"/>
    </location>
</feature>
<dbReference type="PROSITE" id="PS51192">
    <property type="entry name" value="HELICASE_ATP_BIND_1"/>
    <property type="match status" value="1"/>
</dbReference>
<name>A0AAV1Y628_LUPLU</name>
<gene>
    <name evidence="18" type="ORF">LLUT_LOCUS30512</name>
</gene>
<dbReference type="Gene3D" id="1.25.10.10">
    <property type="entry name" value="Leucine-rich Repeat Variant"/>
    <property type="match status" value="2"/>
</dbReference>
<dbReference type="InterPro" id="IPR011989">
    <property type="entry name" value="ARM-like"/>
</dbReference>
<dbReference type="InterPro" id="IPR000330">
    <property type="entry name" value="SNF2_N"/>
</dbReference>
<dbReference type="GO" id="GO:0017025">
    <property type="term" value="F:TBP-class protein binding"/>
    <property type="evidence" value="ECO:0007669"/>
    <property type="project" value="InterPro"/>
</dbReference>
<comment type="caution">
    <text evidence="18">The sequence shown here is derived from an EMBL/GenBank/DDBJ whole genome shotgun (WGS) entry which is preliminary data.</text>
</comment>
<dbReference type="InterPro" id="IPR016181">
    <property type="entry name" value="Acyl_CoA_acyltransferase"/>
</dbReference>
<dbReference type="InterPro" id="IPR038718">
    <property type="entry name" value="SNF2-like_sf"/>
</dbReference>
<keyword evidence="11 14" id="KW-0472">Membrane</keyword>
<dbReference type="CDD" id="cd17999">
    <property type="entry name" value="DEXHc_Mot1"/>
    <property type="match status" value="1"/>
</dbReference>
<evidence type="ECO:0000256" key="8">
    <source>
        <dbReference type="ARBA" id="ARBA00022840"/>
    </source>
</evidence>
<dbReference type="GO" id="GO:0004386">
    <property type="term" value="F:helicase activity"/>
    <property type="evidence" value="ECO:0007669"/>
    <property type="project" value="UniProtKB-KW"/>
</dbReference>
<keyword evidence="19" id="KW-1185">Reference proteome</keyword>
<dbReference type="InterPro" id="IPR016024">
    <property type="entry name" value="ARM-type_fold"/>
</dbReference>
<dbReference type="InterPro" id="IPR022707">
    <property type="entry name" value="Mot1_central_dom"/>
</dbReference>
<keyword evidence="3 14" id="KW-0812">Transmembrane</keyword>
<dbReference type="SMART" id="SM00487">
    <property type="entry name" value="DEXDc"/>
    <property type="match status" value="1"/>
</dbReference>
<dbReference type="InterPro" id="IPR049730">
    <property type="entry name" value="SNF2/RAD54-like_C"/>
</dbReference>
<sequence length="2533" mass="280813">MMNTAKMVCSLVNLIMLTSLALALALEATGGGGGIAKDEHRVVVVEYDQDGHHYTKVSISPPHHHHHIIDNNHNIKGAASVVQGGGSHNHDHDPTTFIHAPKELICDAYGICKHKIGDAIGRAKDKISEKAHDAIHMEKDMIHAKKETAREAKQTLAHAVGKAKETVYNTAHDVHQQTKHSFDKAKETGQTLKDHVVRNVSEAKGTLGYAVKHGATNYIVGSMEILMRVANLAGFATAYGMNVWISFISSYVLSRAMPRKAFGVVQSKIYPLYFRAMAYSIGIALLGHVLSHRKRLLFNMPHIFQACNLLASLFTVFINSLYLGPRAAKLISERMKIEKEDGRGREEVIMSSSRRTEEHHHGHTTTAREHDASRIMKLNEKLKRLNSYSSLLNILTLISLTFHLLYLATNKSSNPNTTSSCKPIACDVIRTKAFRNACYLVRRESKKSGLVVQCNSSNSSQLSSAGGVRLDEFESGKHLVCEYGWRVRRLSNNSDEIKNAAELQAQAFHVPLSLFNHLFFQFFQAEVLSGLLYKLRNSPPNRYACLVAEAAASNDDPDSPKQLVGITDVTVLSDQNVLQHLPPQSQEYLYISGIAVSKSLRRRKIATALLKACDTLSILWGFEFLALRAYEQDMGARKLYANAGYQLVSKDPPWSTGSTQTTRLTAARQIGDITKSHPQDLTSLLKKLILDVSIAIEMGVSQYLRSKKWDTRVAAAHAIGSIAENVKHINLTELLASVVSKMSEDGISCSVEDLCAWPYEYDIGSDNIKSPKERLVRQKQSLRRRLGLDVCEQFMDISDVIRDEDLMAHKSVSHLNGSHRAFTSYSVHNNIQKMVANMVPTVKSKWPSARERNLLKRKAKINLKDQTKSWCEDGSTEAPGTPNLTTKGTCPDSVNYSKPFVDVNHDEDGFEHDENGQWPFHTFVEQLIIDMFDPVWEVRHGSVMALREILTHQGASAGVFKHNSRFDGAFIGELEDKSITNMPKREREIDLNMQVSVDEFESNLKRPKLEDVSSSTSMDSVMTCSNECDIDLSISSEAYGCNLPLEYGNGQFNGNSVDMDLESFSDGLHDTFKEPANFAEQKGYPDDNKIPSGNLHVLKNLPQNCELMNLVKVARSSWLQNCGFLQDCVIRFLCVLSLDRFGDYVSDQVVAPVRETCAQALGAAFKYMHPALVNETLNILLIMQCRPEWEIRHGSLLGIKYLVAVRQEMLHDLLGRVLPACKSGLEDPDDDVRAVAADALIPSAAAIVSLQGQTLDSIVMLLWDILLDLDDLSPSTSSVMNLLAEIYSQEEMVPKMYEVFKLGDSEMADQNGVGVGCEDGEENPFVLSTLAPRLWPFMRHSITSVRYSAIRTLERLLEAGHKRSMSEQASASFWPSCIFGDTLRIVFQNLLLETNEGILQCSERVWSLLVLCSVEDLDAAAKSYMASWIELVATPFGSALDASKMFWPAAFPRKSQFRAAAKMRAARIENECGGDLGLDSTKGSIPQDRNGDVAMSSAKIVVGADMDTSVTHTRVVTATALGIFASKLPEDSVKFVIDPLWRSLTALSGVQRQVASMVLISWFKEIKSRNSSENLNGIPGSLKDWLLDLLGCTDPAFPTKDSLLPYAELSRTYSKMRNEAGQLLNAIKSSGIFNELLLTTKIDLNSLSVDDAISFASKVPALSNDSSVNESLEKNTVDDIESSKQRLLTTSGYLKCVQSNLHITVSSAVAAAVVWMSEFPTRLTPIILPLMASIKREQEEILQMKSAEALAELMYHCVARRPCPNDKLIKNICSLTCMDPSETPQAKSISSMESIDDQGLLSFGTPLSKQKSKVHVLAGEDRSRVEGFISRRGSELSLRLLCEKFGPLLFDKLPKLWDCLTEVLKPCSSESEAVTNENQVSLTIESFSDPQILINNIQVVRSIAPLLNEELKPKLLTLLQCIFKCVKHSHVAVRLAAARCITSMARSMTVKVMGAVIENAIPMLEDASSVHARQGAGMLISFLVQGLGVELVPYAPLLVVPLLRCMSDCDRSVRQSVTHSFAALVPLLPLARGLPQPIGLGEGISRNAEDLHFLEQLLDNSHIEDYKLCTELKVTLRRYQQEGINWLAFLKRFKLHGILCDDMGLGKTLQASAIVASDIAEHRTSIGNEDLLPSLIICPSTLVGHWAFEIEKYIDASVISSLQYVGSAQERVFLRDHFCKHNVIITSYDVIRKDIDYLGQLLWKYCILDEGHIIKNAKSKVTLAVKQLKAEHRLILSGTPIQNNIMDLWSLFDFLMPGFLGTERQFQATYGKPLLAARDPKCSAKDAEAGALAMEALHKQVMPFLLRRTKDEVLSDLPEKIIQDRFCDLSAVQLKLYEQYSGSHVKQEVSSIVTTNEPGAAEGSSSSTKASSHVFQALQYLLKLCSHPLLVTGEKIPDPLSIVLSGLFPPGSDIVSELHKLHHSPKLVALQEILEECGIGVDASGSEGAVGQHRVLIFAQHKAFLDIIERDLFQTNMKNITYLRLDGSVEPEKRFDIVKAFNSDPTIDALLLTTHGKKFSSPCLYQSTQLFVL</sequence>
<evidence type="ECO:0000256" key="2">
    <source>
        <dbReference type="ARBA" id="ARBA00004370"/>
    </source>
</evidence>
<dbReference type="FunFam" id="1.25.10.10:FF:000787">
    <property type="entry name" value="TATA-binding protein-associated factor BTAF1"/>
    <property type="match status" value="1"/>
</dbReference>